<protein>
    <submittedName>
        <fullName evidence="1">Uncharacterized protein</fullName>
    </submittedName>
</protein>
<name>A0A7C2K4B4_UNCW3</name>
<sequence length="112" mass="13013">MQYFESGQNQFFTLIKCISEKENLDVFVGDFSVQSGKVIRRLLVSGMGNVLALLSANVELSFFWKFWNTKCRVYAKLLPKVLTFICKIKNDKGEQERLKWLKKSLVKLNKSI</sequence>
<gene>
    <name evidence="1" type="ORF">ENQ77_06385</name>
</gene>
<accession>A0A7C2K4B4</accession>
<dbReference type="EMBL" id="DSOL01000181">
    <property type="protein sequence ID" value="HEN28260.1"/>
    <property type="molecule type" value="Genomic_DNA"/>
</dbReference>
<comment type="caution">
    <text evidence="1">The sequence shown here is derived from an EMBL/GenBank/DDBJ whole genome shotgun (WGS) entry which is preliminary data.</text>
</comment>
<dbReference type="AlphaFoldDB" id="A0A7C2K4B4"/>
<reference evidence="1" key="1">
    <citation type="journal article" date="2020" name="mSystems">
        <title>Genome- and Community-Level Interaction Insights into Carbon Utilization and Element Cycling Functions of Hydrothermarchaeota in Hydrothermal Sediment.</title>
        <authorList>
            <person name="Zhou Z."/>
            <person name="Liu Y."/>
            <person name="Xu W."/>
            <person name="Pan J."/>
            <person name="Luo Z.H."/>
            <person name="Li M."/>
        </authorList>
    </citation>
    <scope>NUCLEOTIDE SEQUENCE [LARGE SCALE GENOMIC DNA]</scope>
    <source>
        <strain evidence="1">SpSt-34</strain>
    </source>
</reference>
<evidence type="ECO:0000313" key="1">
    <source>
        <dbReference type="EMBL" id="HEN28260.1"/>
    </source>
</evidence>
<proteinExistence type="predicted"/>
<organism evidence="1">
    <name type="scientific">candidate division WOR-3 bacterium</name>
    <dbReference type="NCBI Taxonomy" id="2052148"/>
    <lineage>
        <taxon>Bacteria</taxon>
        <taxon>Bacteria division WOR-3</taxon>
    </lineage>
</organism>